<keyword evidence="3" id="KW-1185">Reference proteome</keyword>
<name>A0A6A6FXA8_9PEZI</name>
<sequence>MSSPSPSPTTTPTSPDSLLHTTLSFATLFLSSLLLSLVYAPHPSQPLPRTPPPHPRSRLRPLNLLSTLLAAGLNLHRTPPATTFRSECLAPSSRTAHCVSTCVSLALGPVIYGAVGFVLPDVLSAAWRKVPRLTRQERYLAGVVVGLVLGLSACWAVLVRSGAEVVGYFVVWCVVGRREGVFTWGGLGGNVAVTVLAGMGVWLMQFKGLEGEVGRWVGGRVRAWRGGSGIGGVKSW</sequence>
<evidence type="ECO:0000256" key="1">
    <source>
        <dbReference type="SAM" id="Phobius"/>
    </source>
</evidence>
<evidence type="ECO:0000313" key="2">
    <source>
        <dbReference type="EMBL" id="KAF2218122.1"/>
    </source>
</evidence>
<feature type="transmembrane region" description="Helical" evidence="1">
    <location>
        <begin position="110"/>
        <end position="127"/>
    </location>
</feature>
<organism evidence="2 3">
    <name type="scientific">Elsinoe ampelina</name>
    <dbReference type="NCBI Taxonomy" id="302913"/>
    <lineage>
        <taxon>Eukaryota</taxon>
        <taxon>Fungi</taxon>
        <taxon>Dikarya</taxon>
        <taxon>Ascomycota</taxon>
        <taxon>Pezizomycotina</taxon>
        <taxon>Dothideomycetes</taxon>
        <taxon>Dothideomycetidae</taxon>
        <taxon>Myriangiales</taxon>
        <taxon>Elsinoaceae</taxon>
        <taxon>Elsinoe</taxon>
    </lineage>
</organism>
<dbReference type="Proteomes" id="UP000799538">
    <property type="component" value="Unassembled WGS sequence"/>
</dbReference>
<dbReference type="EMBL" id="ML992599">
    <property type="protein sequence ID" value="KAF2218122.1"/>
    <property type="molecule type" value="Genomic_DNA"/>
</dbReference>
<evidence type="ECO:0000313" key="3">
    <source>
        <dbReference type="Proteomes" id="UP000799538"/>
    </source>
</evidence>
<reference evidence="3" key="1">
    <citation type="journal article" date="2020" name="Stud. Mycol.">
        <title>101 Dothideomycetes genomes: A test case for predicting lifestyles and emergence of pathogens.</title>
        <authorList>
            <person name="Haridas S."/>
            <person name="Albert R."/>
            <person name="Binder M."/>
            <person name="Bloem J."/>
            <person name="LaButti K."/>
            <person name="Salamov A."/>
            <person name="Andreopoulos B."/>
            <person name="Baker S."/>
            <person name="Barry K."/>
            <person name="Bills G."/>
            <person name="Bluhm B."/>
            <person name="Cannon C."/>
            <person name="Castanera R."/>
            <person name="Culley D."/>
            <person name="Daum C."/>
            <person name="Ezra D."/>
            <person name="Gonzalez J."/>
            <person name="Henrissat B."/>
            <person name="Kuo A."/>
            <person name="Liang C."/>
            <person name="Lipzen A."/>
            <person name="Lutzoni F."/>
            <person name="Magnuson J."/>
            <person name="Mondo S."/>
            <person name="Nolan M."/>
            <person name="Ohm R."/>
            <person name="Pangilinan J."/>
            <person name="Park H.-J."/>
            <person name="Ramirez L."/>
            <person name="Alfaro M."/>
            <person name="Sun H."/>
            <person name="Tritt A."/>
            <person name="Yoshinaga Y."/>
            <person name="Zwiers L.-H."/>
            <person name="Turgeon B."/>
            <person name="Goodwin S."/>
            <person name="Spatafora J."/>
            <person name="Crous P."/>
            <person name="Grigoriev I."/>
        </authorList>
    </citation>
    <scope>NUCLEOTIDE SEQUENCE [LARGE SCALE GENOMIC DNA]</scope>
    <source>
        <strain evidence="3">CECT 20119</strain>
    </source>
</reference>
<protein>
    <submittedName>
        <fullName evidence="2">Uncharacterized protein</fullName>
    </submittedName>
</protein>
<feature type="transmembrane region" description="Helical" evidence="1">
    <location>
        <begin position="20"/>
        <end position="40"/>
    </location>
</feature>
<keyword evidence="1" id="KW-0812">Transmembrane</keyword>
<feature type="transmembrane region" description="Helical" evidence="1">
    <location>
        <begin position="139"/>
        <end position="161"/>
    </location>
</feature>
<proteinExistence type="predicted"/>
<dbReference type="AlphaFoldDB" id="A0A6A6FXA8"/>
<accession>A0A6A6FXA8</accession>
<gene>
    <name evidence="2" type="ORF">BDZ85DRAFT_286623</name>
</gene>
<feature type="transmembrane region" description="Helical" evidence="1">
    <location>
        <begin position="181"/>
        <end position="203"/>
    </location>
</feature>
<keyword evidence="1" id="KW-1133">Transmembrane helix</keyword>
<keyword evidence="1" id="KW-0472">Membrane</keyword>